<sequence>MPFIENIKLILDIDDNSKDAILYLYLDRAENFVKDYCNIDELNLSLEETVEDIAIFHYRNRGVENMSSERKGNLSESYRDGLPSEIYKKLNEHRRMKFI</sequence>
<evidence type="ECO:0000313" key="2">
    <source>
        <dbReference type="Proteomes" id="UP000648182"/>
    </source>
</evidence>
<evidence type="ECO:0000313" key="1">
    <source>
        <dbReference type="EMBL" id="MBD8006543.1"/>
    </source>
</evidence>
<proteinExistence type="predicted"/>
<dbReference type="InterPro" id="IPR021146">
    <property type="entry name" value="Phage_gp6-like_head-tail"/>
</dbReference>
<dbReference type="RefSeq" id="WP_191814472.1">
    <property type="nucleotide sequence ID" value="NZ_JACSPV010000032.1"/>
</dbReference>
<dbReference type="EMBL" id="JACSPV010000032">
    <property type="protein sequence ID" value="MBD8006543.1"/>
    <property type="molecule type" value="Genomic_DNA"/>
</dbReference>
<comment type="caution">
    <text evidence="1">The sequence shown here is derived from an EMBL/GenBank/DDBJ whole genome shotgun (WGS) entry which is preliminary data.</text>
</comment>
<dbReference type="Gene3D" id="1.10.246.150">
    <property type="match status" value="1"/>
</dbReference>
<accession>A0ABR8VP79</accession>
<keyword evidence="2" id="KW-1185">Reference proteome</keyword>
<dbReference type="Pfam" id="PF05135">
    <property type="entry name" value="Phage_connect_1"/>
    <property type="match status" value="1"/>
</dbReference>
<gene>
    <name evidence="1" type="ORF">H9631_15800</name>
</gene>
<dbReference type="Proteomes" id="UP000648182">
    <property type="component" value="Unassembled WGS sequence"/>
</dbReference>
<protein>
    <submittedName>
        <fullName evidence="1">Phage head-tail connector protein</fullName>
    </submittedName>
</protein>
<name>A0ABR8VP79_9BACI</name>
<dbReference type="InterPro" id="IPR053746">
    <property type="entry name" value="Viral_HT_Connector_Assembly"/>
</dbReference>
<reference evidence="1 2" key="1">
    <citation type="submission" date="2020-08" db="EMBL/GenBank/DDBJ databases">
        <title>A Genomic Blueprint of the Chicken Gut Microbiome.</title>
        <authorList>
            <person name="Gilroy R."/>
            <person name="Ravi A."/>
            <person name="Getino M."/>
            <person name="Pursley I."/>
            <person name="Horton D.L."/>
            <person name="Alikhan N.-F."/>
            <person name="Baker D."/>
            <person name="Gharbi K."/>
            <person name="Hall N."/>
            <person name="Watson M."/>
            <person name="Adriaenssens E.M."/>
            <person name="Foster-Nyarko E."/>
            <person name="Jarju S."/>
            <person name="Secka A."/>
            <person name="Antonio M."/>
            <person name="Oren A."/>
            <person name="Chaudhuri R."/>
            <person name="La Ragione R.M."/>
            <person name="Hildebrand F."/>
            <person name="Pallen M.J."/>
        </authorList>
    </citation>
    <scope>NUCLEOTIDE SEQUENCE [LARGE SCALE GENOMIC DNA]</scope>
    <source>
        <strain evidence="1 2">Sa1BUA2</strain>
    </source>
</reference>
<organism evidence="1 2">
    <name type="scientific">Bacillus norwichensis</name>
    <dbReference type="NCBI Taxonomy" id="2762217"/>
    <lineage>
        <taxon>Bacteria</taxon>
        <taxon>Bacillati</taxon>
        <taxon>Bacillota</taxon>
        <taxon>Bacilli</taxon>
        <taxon>Bacillales</taxon>
        <taxon>Bacillaceae</taxon>
        <taxon>Bacillus</taxon>
    </lineage>
</organism>